<dbReference type="InterPro" id="IPR001878">
    <property type="entry name" value="Znf_CCHC"/>
</dbReference>
<dbReference type="SMART" id="SM00343">
    <property type="entry name" value="ZnF_C2HC"/>
    <property type="match status" value="1"/>
</dbReference>
<dbReference type="Gene3D" id="4.10.60.10">
    <property type="entry name" value="Zinc finger, CCHC-type"/>
    <property type="match status" value="1"/>
</dbReference>
<organism evidence="4 5">
    <name type="scientific">Cardamine amara subsp. amara</name>
    <dbReference type="NCBI Taxonomy" id="228776"/>
    <lineage>
        <taxon>Eukaryota</taxon>
        <taxon>Viridiplantae</taxon>
        <taxon>Streptophyta</taxon>
        <taxon>Embryophyta</taxon>
        <taxon>Tracheophyta</taxon>
        <taxon>Spermatophyta</taxon>
        <taxon>Magnoliopsida</taxon>
        <taxon>eudicotyledons</taxon>
        <taxon>Gunneridae</taxon>
        <taxon>Pentapetalae</taxon>
        <taxon>rosids</taxon>
        <taxon>malvids</taxon>
        <taxon>Brassicales</taxon>
        <taxon>Brassicaceae</taxon>
        <taxon>Cardamineae</taxon>
        <taxon>Cardamine</taxon>
    </lineage>
</organism>
<dbReference type="EMBL" id="JBANAX010000476">
    <property type="protein sequence ID" value="KAL1207453.1"/>
    <property type="molecule type" value="Genomic_DNA"/>
</dbReference>
<name>A0ABD1AL08_CARAN</name>
<keyword evidence="5" id="KW-1185">Reference proteome</keyword>
<proteinExistence type="predicted"/>
<evidence type="ECO:0000259" key="3">
    <source>
        <dbReference type="PROSITE" id="PS50158"/>
    </source>
</evidence>
<dbReference type="PANTHER" id="PTHR35046">
    <property type="entry name" value="ZINC KNUCKLE (CCHC-TYPE) FAMILY PROTEIN"/>
    <property type="match status" value="1"/>
</dbReference>
<feature type="region of interest" description="Disordered" evidence="2">
    <location>
        <begin position="66"/>
        <end position="90"/>
    </location>
</feature>
<dbReference type="PANTHER" id="PTHR35046:SF9">
    <property type="entry name" value="RNA-DIRECTED DNA POLYMERASE"/>
    <property type="match status" value="1"/>
</dbReference>
<dbReference type="SUPFAM" id="SSF57756">
    <property type="entry name" value="Retrovirus zinc finger-like domains"/>
    <property type="match status" value="1"/>
</dbReference>
<feature type="compositionally biased region" description="Polar residues" evidence="2">
    <location>
        <begin position="1"/>
        <end position="17"/>
    </location>
</feature>
<evidence type="ECO:0000256" key="2">
    <source>
        <dbReference type="SAM" id="MobiDB-lite"/>
    </source>
</evidence>
<dbReference type="GO" id="GO:0008270">
    <property type="term" value="F:zinc ion binding"/>
    <property type="evidence" value="ECO:0007669"/>
    <property type="project" value="UniProtKB-KW"/>
</dbReference>
<dbReference type="Proteomes" id="UP001558713">
    <property type="component" value="Unassembled WGS sequence"/>
</dbReference>
<gene>
    <name evidence="4" type="ORF">V5N11_007046</name>
</gene>
<dbReference type="InterPro" id="IPR036875">
    <property type="entry name" value="Znf_CCHC_sf"/>
</dbReference>
<feature type="region of interest" description="Disordered" evidence="2">
    <location>
        <begin position="1"/>
        <end position="24"/>
    </location>
</feature>
<accession>A0ABD1AL08</accession>
<reference evidence="4 5" key="1">
    <citation type="submission" date="2024-04" db="EMBL/GenBank/DDBJ databases">
        <title>Genome assembly C_amara_ONT_v2.</title>
        <authorList>
            <person name="Yant L."/>
            <person name="Moore C."/>
            <person name="Slenker M."/>
        </authorList>
    </citation>
    <scope>NUCLEOTIDE SEQUENCE [LARGE SCALE GENOMIC DNA]</scope>
    <source>
        <tissue evidence="4">Leaf</tissue>
    </source>
</reference>
<feature type="domain" description="CCHC-type" evidence="3">
    <location>
        <begin position="41"/>
        <end position="57"/>
    </location>
</feature>
<evidence type="ECO:0000313" key="5">
    <source>
        <dbReference type="Proteomes" id="UP001558713"/>
    </source>
</evidence>
<keyword evidence="1" id="KW-0863">Zinc-finger</keyword>
<dbReference type="AlphaFoldDB" id="A0ABD1AL08"/>
<comment type="caution">
    <text evidence="4">The sequence shown here is derived from an EMBL/GenBank/DDBJ whole genome shotgun (WGS) entry which is preliminary data.</text>
</comment>
<protein>
    <recommendedName>
        <fullName evidence="3">CCHC-type domain-containing protein</fullName>
    </recommendedName>
</protein>
<evidence type="ECO:0000313" key="4">
    <source>
        <dbReference type="EMBL" id="KAL1207453.1"/>
    </source>
</evidence>
<sequence>MKKLKTQGSSNPSNTTRLEAKPFGAEQFEKAKTTTRTSNIKCYKCQGIGHYANECTNKRIMVLKENGDYESEDEEQPESKPKEEEDPVELPATGNLLVAMRTLSIQTKTMEQAQRANLRTTRDI</sequence>
<evidence type="ECO:0000256" key="1">
    <source>
        <dbReference type="PROSITE-ProRule" id="PRU00047"/>
    </source>
</evidence>
<keyword evidence="1" id="KW-0862">Zinc</keyword>
<dbReference type="Pfam" id="PF00098">
    <property type="entry name" value="zf-CCHC"/>
    <property type="match status" value="1"/>
</dbReference>
<dbReference type="PROSITE" id="PS50158">
    <property type="entry name" value="ZF_CCHC"/>
    <property type="match status" value="1"/>
</dbReference>
<keyword evidence="1" id="KW-0479">Metal-binding</keyword>